<organism evidence="1 2">
    <name type="scientific">Novacetimonas maltaceti</name>
    <dbReference type="NCBI Taxonomy" id="1203393"/>
    <lineage>
        <taxon>Bacteria</taxon>
        <taxon>Pseudomonadati</taxon>
        <taxon>Pseudomonadota</taxon>
        <taxon>Alphaproteobacteria</taxon>
        <taxon>Acetobacterales</taxon>
        <taxon>Acetobacteraceae</taxon>
        <taxon>Novacetimonas</taxon>
    </lineage>
</organism>
<dbReference type="Proteomes" id="UP000237344">
    <property type="component" value="Unassembled WGS sequence"/>
</dbReference>
<dbReference type="AlphaFoldDB" id="A0A2S3W0E9"/>
<comment type="caution">
    <text evidence="1">The sequence shown here is derived from an EMBL/GenBank/DDBJ whole genome shotgun (WGS) entry which is preliminary data.</text>
</comment>
<evidence type="ECO:0000313" key="2">
    <source>
        <dbReference type="Proteomes" id="UP000237344"/>
    </source>
</evidence>
<accession>A0A2S3W0E9</accession>
<dbReference type="EMBL" id="POTC01000027">
    <property type="protein sequence ID" value="POF62332.1"/>
    <property type="molecule type" value="Genomic_DNA"/>
</dbReference>
<name>A0A2S3W0E9_9PROT</name>
<evidence type="ECO:0000313" key="1">
    <source>
        <dbReference type="EMBL" id="POF62332.1"/>
    </source>
</evidence>
<keyword evidence="2" id="KW-1185">Reference proteome</keyword>
<gene>
    <name evidence="1" type="ORF">KMAL_20510</name>
</gene>
<protein>
    <submittedName>
        <fullName evidence="1">Uncharacterized protein</fullName>
    </submittedName>
</protein>
<proteinExistence type="predicted"/>
<sequence>MPIALDGNAGGVPAQGKQDIVYVRVYIDTWYGPSRSQEHYDMGSIITEHVEVSRLNDYDSL</sequence>
<reference evidence="1 2" key="1">
    <citation type="submission" date="2018-01" db="EMBL/GenBank/DDBJ databases">
        <title>Draft Genome Sequence of Komagataeibacter maltaceti LMG 1529, a Vinegar Producing Acetic Acid Bacterium Isolated from Malt Vinegar Brewery Acetifiers.</title>
        <authorList>
            <person name="Zhang Q."/>
            <person name="Hollensteiner J."/>
            <person name="Poehlein A."/>
            <person name="Daniel R."/>
        </authorList>
    </citation>
    <scope>NUCLEOTIDE SEQUENCE [LARGE SCALE GENOMIC DNA]</scope>
    <source>
        <strain evidence="1 2">LMG 1529</strain>
    </source>
</reference>